<evidence type="ECO:0000259" key="3">
    <source>
        <dbReference type="Pfam" id="PF25137"/>
    </source>
</evidence>
<accession>A0ABY2LYD1</accession>
<feature type="domain" description="Fe-containing alcohol dehydrogenase-like C-terminal" evidence="3">
    <location>
        <begin position="189"/>
        <end position="300"/>
    </location>
</feature>
<dbReference type="Pfam" id="PF25137">
    <property type="entry name" value="ADH_Fe_C"/>
    <property type="match status" value="1"/>
</dbReference>
<organism evidence="4 5">
    <name type="scientific">Leptospira yanagawae</name>
    <dbReference type="NCBI Taxonomy" id="293069"/>
    <lineage>
        <taxon>Bacteria</taxon>
        <taxon>Pseudomonadati</taxon>
        <taxon>Spirochaetota</taxon>
        <taxon>Spirochaetia</taxon>
        <taxon>Leptospirales</taxon>
        <taxon>Leptospiraceae</taxon>
        <taxon>Leptospira</taxon>
    </lineage>
</organism>
<feature type="domain" description="Alcohol dehydrogenase iron-type/glycerol dehydrogenase GldA" evidence="2">
    <location>
        <begin position="9"/>
        <end position="176"/>
    </location>
</feature>
<protein>
    <submittedName>
        <fullName evidence="4">Iron-containing alcohol dehydrogenase</fullName>
    </submittedName>
</protein>
<dbReference type="Gene3D" id="1.20.1090.10">
    <property type="entry name" value="Dehydroquinate synthase-like - alpha domain"/>
    <property type="match status" value="1"/>
</dbReference>
<sequence>MPLAKNVSTYLFETKSIKSLKDLIRQRKKNEQDYVVFLIDHYFSDNDLFKDYIDVNDLVLYIDTTDEPTTDQVDELTKTIRTTNIELPVSLVGIGGGSTLDITKAVSNLLTNHGNAEDYQGWDLVKVQGIYKIGIPTISGTGAEASRTCVMMNERKNLKLGMNSEFTIYDHLILDPELTKSVPRDQYFYTGMDTYIHCVESLEGNHRHALADAFSREALNLCREVFLGDEDMMSDVNRQKLMAASYLGGSALANSFVGIVHPFSAGLSMTFHTHHCIANCLVMNQMGEFYSKWVPEFKEMLKKQKISLPSNVCKGKDEATFQKLYDSTIIHEKPLGNALGSKFREILTFEKVKEVFSKI</sequence>
<dbReference type="CDD" id="cd08184">
    <property type="entry name" value="Fe-ADH_KdnB-like"/>
    <property type="match status" value="1"/>
</dbReference>
<proteinExistence type="predicted"/>
<dbReference type="Proteomes" id="UP000298200">
    <property type="component" value="Unassembled WGS sequence"/>
</dbReference>
<dbReference type="Pfam" id="PF00465">
    <property type="entry name" value="Fe-ADH"/>
    <property type="match status" value="1"/>
</dbReference>
<comment type="caution">
    <text evidence="4">The sequence shown here is derived from an EMBL/GenBank/DDBJ whole genome shotgun (WGS) entry which is preliminary data.</text>
</comment>
<evidence type="ECO:0000313" key="5">
    <source>
        <dbReference type="Proteomes" id="UP000298200"/>
    </source>
</evidence>
<dbReference type="SUPFAM" id="SSF56796">
    <property type="entry name" value="Dehydroquinate synthase-like"/>
    <property type="match status" value="1"/>
</dbReference>
<dbReference type="InterPro" id="IPR039697">
    <property type="entry name" value="Alcohol_dehydrogenase_Fe"/>
</dbReference>
<keyword evidence="1" id="KW-0560">Oxidoreductase</keyword>
<evidence type="ECO:0000259" key="2">
    <source>
        <dbReference type="Pfam" id="PF00465"/>
    </source>
</evidence>
<dbReference type="InterPro" id="IPR056798">
    <property type="entry name" value="ADH_Fe_C"/>
</dbReference>
<dbReference type="RefSeq" id="WP_135637390.1">
    <property type="nucleotide sequence ID" value="NZ_RQFU01000026.1"/>
</dbReference>
<dbReference type="PANTHER" id="PTHR11496">
    <property type="entry name" value="ALCOHOL DEHYDROGENASE"/>
    <property type="match status" value="1"/>
</dbReference>
<evidence type="ECO:0000313" key="4">
    <source>
        <dbReference type="EMBL" id="TGL16975.1"/>
    </source>
</evidence>
<evidence type="ECO:0000256" key="1">
    <source>
        <dbReference type="ARBA" id="ARBA00023002"/>
    </source>
</evidence>
<dbReference type="PANTHER" id="PTHR11496:SF104">
    <property type="entry name" value="3-DEOXY-ALPHA-D-MANNO-OCTULOSONATE 8-OXIDASE"/>
    <property type="match status" value="1"/>
</dbReference>
<gene>
    <name evidence="4" type="ORF">EHQ46_17250</name>
</gene>
<name>A0ABY2LYD1_9LEPT</name>
<dbReference type="InterPro" id="IPR001670">
    <property type="entry name" value="ADH_Fe/GldA"/>
</dbReference>
<keyword evidence="5" id="KW-1185">Reference proteome</keyword>
<reference evidence="5" key="1">
    <citation type="journal article" date="2019" name="PLoS Negl. Trop. Dis.">
        <title>Revisiting the worldwide diversity of Leptospira species in the environment.</title>
        <authorList>
            <person name="Vincent A.T."/>
            <person name="Schiettekatte O."/>
            <person name="Bourhy P."/>
            <person name="Veyrier F.J."/>
            <person name="Picardeau M."/>
        </authorList>
    </citation>
    <scope>NUCLEOTIDE SEQUENCE [LARGE SCALE GENOMIC DNA]</scope>
    <source>
        <strain evidence="5">201800272</strain>
    </source>
</reference>
<dbReference type="EMBL" id="RQFU01000026">
    <property type="protein sequence ID" value="TGL16975.1"/>
    <property type="molecule type" value="Genomic_DNA"/>
</dbReference>
<dbReference type="Gene3D" id="3.40.50.1970">
    <property type="match status" value="1"/>
</dbReference>